<dbReference type="PROSITE" id="PS50020">
    <property type="entry name" value="WW_DOMAIN_2"/>
    <property type="match status" value="1"/>
</dbReference>
<dbReference type="VEuPathDB" id="AmoebaDB:EIN_492810"/>
<name>A0A0A1U449_ENTIV</name>
<reference evidence="3 4" key="1">
    <citation type="submission" date="2012-10" db="EMBL/GenBank/DDBJ databases">
        <authorList>
            <person name="Zafar N."/>
            <person name="Inman J."/>
            <person name="Hall N."/>
            <person name="Lorenzi H."/>
            <person name="Caler E."/>
        </authorList>
    </citation>
    <scope>NUCLEOTIDE SEQUENCE [LARGE SCALE GENOMIC DNA]</scope>
    <source>
        <strain evidence="3 4">IP1</strain>
    </source>
</reference>
<dbReference type="SUPFAM" id="SSF49562">
    <property type="entry name" value="C2 domain (Calcium/lipid-binding domain, CaLB)"/>
    <property type="match status" value="1"/>
</dbReference>
<protein>
    <recommendedName>
        <fullName evidence="2">WW domain-containing protein</fullName>
    </recommendedName>
</protein>
<dbReference type="InterPro" id="IPR014756">
    <property type="entry name" value="Ig_E-set"/>
</dbReference>
<feature type="non-terminal residue" evidence="3">
    <location>
        <position position="847"/>
    </location>
</feature>
<dbReference type="Pfam" id="PF00339">
    <property type="entry name" value="Arrestin_N"/>
    <property type="match status" value="1"/>
</dbReference>
<feature type="domain" description="WW" evidence="2">
    <location>
        <begin position="362"/>
        <end position="394"/>
    </location>
</feature>
<dbReference type="KEGG" id="eiv:EIN_492810"/>
<feature type="compositionally biased region" description="Basic and acidic residues" evidence="1">
    <location>
        <begin position="728"/>
        <end position="744"/>
    </location>
</feature>
<evidence type="ECO:0000256" key="1">
    <source>
        <dbReference type="SAM" id="MobiDB-lite"/>
    </source>
</evidence>
<dbReference type="SUPFAM" id="SSF51045">
    <property type="entry name" value="WW domain"/>
    <property type="match status" value="1"/>
</dbReference>
<dbReference type="OMA" id="KSIDPIW"/>
<dbReference type="SUPFAM" id="SSF81296">
    <property type="entry name" value="E set domains"/>
    <property type="match status" value="1"/>
</dbReference>
<dbReference type="InterPro" id="IPR036020">
    <property type="entry name" value="WW_dom_sf"/>
</dbReference>
<evidence type="ECO:0000313" key="3">
    <source>
        <dbReference type="EMBL" id="ELP89002.1"/>
    </source>
</evidence>
<sequence length="847" mass="98422">MGLTMNIQLVNKGYGVGELLQGFVCITTPKRVIMTHLHFNLQGETVMSTNANDKKSPKTNYNFFLSRNYPPLAEQLSHSTEPYYHELVPGSHFFPFSITIPIVSHPSIHFINGVGVYYTLIATLQTLKTKDDEKIKEEFPTYTTAVEVPILFCIADMVNYPVKESCSRDGVLVKLQIEQGVVPNQDATVLVTVSNNTRTPFRPLMMWYSEHLYRETYIQSHGGILELEEVPKLLQKTYTIDTSKLFPTIEEDDFNVKSYVELRVQIKKKPVVSVKVPLHVGWSKMKEEVNRSRSELVGIEYTPDKVAFYGNHMRPTPECGEVIERFENNGNAFYVNHLWRKCYEDERCTNFLDVRYPLPEIFNLPKGWGMGCDRGELYFINWNKKYTTWIDPRTFEQRNVKALTLLVTVLKGRNFPVFKGKEAQFYGMAIDKNNTPVKTGISSKGADPIWTEENVLTIQNDEERENIVILFFANKKCVGGIDLPTWRVSKNGVEEWYQLKNFCDFGIPQTGEVLMRFMWEGDAPSTQPQRIQMRFEPFYCNTEATKEQEKYINKLRTKKGENTIEFKVGGDLISGKKGLYQESGVCENNLVMGKAMNYDVESIGSQVMDESFVIPKDEEEIKSESKEKIESDEKKEKVSTAAKKMQERRLELENSLRIIGLDKEKVVSDDEEIEKIIAKSPRLMEANKENKNNLEIAERKSETPKKDETITNKPTENDEDDEVQELMKIMEKAKKEEEHPKEKTNLPPPTFKKEKSVRDIINLVSSSTFDSDSDDDNIYFEKKMKESEERVKAMQETLKKEQEEKKRIEEMKRKEIEERKKAEEEEKRRKEEEEIEKEKERVRFNEE</sequence>
<accession>A0A0A1U449</accession>
<feature type="region of interest" description="Disordered" evidence="1">
    <location>
        <begin position="786"/>
        <end position="847"/>
    </location>
</feature>
<gene>
    <name evidence="3" type="ORF">EIN_492810</name>
</gene>
<dbReference type="Gene3D" id="2.60.40.150">
    <property type="entry name" value="C2 domain"/>
    <property type="match status" value="1"/>
</dbReference>
<feature type="region of interest" description="Disordered" evidence="1">
    <location>
        <begin position="688"/>
        <end position="757"/>
    </location>
</feature>
<dbReference type="Gene3D" id="2.60.40.640">
    <property type="match status" value="1"/>
</dbReference>
<dbReference type="GeneID" id="14887967"/>
<organism evidence="3 4">
    <name type="scientific">Entamoeba invadens IP1</name>
    <dbReference type="NCBI Taxonomy" id="370355"/>
    <lineage>
        <taxon>Eukaryota</taxon>
        <taxon>Amoebozoa</taxon>
        <taxon>Evosea</taxon>
        <taxon>Archamoebae</taxon>
        <taxon>Mastigamoebida</taxon>
        <taxon>Entamoebidae</taxon>
        <taxon>Entamoeba</taxon>
    </lineage>
</organism>
<dbReference type="InterPro" id="IPR011021">
    <property type="entry name" value="Arrestin-like_N"/>
</dbReference>
<proteinExistence type="predicted"/>
<evidence type="ECO:0000313" key="4">
    <source>
        <dbReference type="Proteomes" id="UP000014680"/>
    </source>
</evidence>
<dbReference type="InterPro" id="IPR001202">
    <property type="entry name" value="WW_dom"/>
</dbReference>
<evidence type="ECO:0000259" key="2">
    <source>
        <dbReference type="PROSITE" id="PS50020"/>
    </source>
</evidence>
<dbReference type="RefSeq" id="XP_004255773.1">
    <property type="nucleotide sequence ID" value="XM_004255725.1"/>
</dbReference>
<dbReference type="InterPro" id="IPR035892">
    <property type="entry name" value="C2_domain_sf"/>
</dbReference>
<feature type="compositionally biased region" description="Basic and acidic residues" evidence="1">
    <location>
        <begin position="688"/>
        <end position="710"/>
    </location>
</feature>
<dbReference type="Proteomes" id="UP000014680">
    <property type="component" value="Unassembled WGS sequence"/>
</dbReference>
<keyword evidence="4" id="KW-1185">Reference proteome</keyword>
<dbReference type="AlphaFoldDB" id="A0A0A1U449"/>
<dbReference type="InterPro" id="IPR014752">
    <property type="entry name" value="Arrestin-like_C"/>
</dbReference>
<dbReference type="PROSITE" id="PS01159">
    <property type="entry name" value="WW_DOMAIN_1"/>
    <property type="match status" value="1"/>
</dbReference>
<dbReference type="EMBL" id="KB206684">
    <property type="protein sequence ID" value="ELP89002.1"/>
    <property type="molecule type" value="Genomic_DNA"/>
</dbReference>
<dbReference type="OrthoDB" id="3045089at2759"/>
<dbReference type="Gene3D" id="2.20.70.10">
    <property type="match status" value="1"/>
</dbReference>